<protein>
    <submittedName>
        <fullName evidence="1">Uncharacterized protein</fullName>
    </submittedName>
</protein>
<name>A0ACC2DFF9_DIPCM</name>
<proteinExistence type="predicted"/>
<evidence type="ECO:0000313" key="1">
    <source>
        <dbReference type="EMBL" id="KAJ7552978.1"/>
    </source>
</evidence>
<keyword evidence="2" id="KW-1185">Reference proteome</keyword>
<sequence>MPIIPIRAYKFRRLVSNKLQPSLLPKCLQPSSESSWEVDDLEVATGEDDSLRRPPRDVPKGFLAVYVGQERRRFVIETHYLNHSLFKLLLDRSAREYGFDQKGGLRIPCEVLLFEHLMWMLDYDDPCARWLENLDELLNFYSSS</sequence>
<organism evidence="1 2">
    <name type="scientific">Diphasiastrum complanatum</name>
    <name type="common">Issler's clubmoss</name>
    <name type="synonym">Lycopodium complanatum</name>
    <dbReference type="NCBI Taxonomy" id="34168"/>
    <lineage>
        <taxon>Eukaryota</taxon>
        <taxon>Viridiplantae</taxon>
        <taxon>Streptophyta</taxon>
        <taxon>Embryophyta</taxon>
        <taxon>Tracheophyta</taxon>
        <taxon>Lycopodiopsida</taxon>
        <taxon>Lycopodiales</taxon>
        <taxon>Lycopodiaceae</taxon>
        <taxon>Lycopodioideae</taxon>
        <taxon>Diphasiastrum</taxon>
    </lineage>
</organism>
<reference evidence="2" key="1">
    <citation type="journal article" date="2024" name="Proc. Natl. Acad. Sci. U.S.A.">
        <title>Extraordinary preservation of gene collinearity over three hundred million years revealed in homosporous lycophytes.</title>
        <authorList>
            <person name="Li C."/>
            <person name="Wickell D."/>
            <person name="Kuo L.Y."/>
            <person name="Chen X."/>
            <person name="Nie B."/>
            <person name="Liao X."/>
            <person name="Peng D."/>
            <person name="Ji J."/>
            <person name="Jenkins J."/>
            <person name="Williams M."/>
            <person name="Shu S."/>
            <person name="Plott C."/>
            <person name="Barry K."/>
            <person name="Rajasekar S."/>
            <person name="Grimwood J."/>
            <person name="Han X."/>
            <person name="Sun S."/>
            <person name="Hou Z."/>
            <person name="He W."/>
            <person name="Dai G."/>
            <person name="Sun C."/>
            <person name="Schmutz J."/>
            <person name="Leebens-Mack J.H."/>
            <person name="Li F.W."/>
            <person name="Wang L."/>
        </authorList>
    </citation>
    <scope>NUCLEOTIDE SEQUENCE [LARGE SCALE GENOMIC DNA]</scope>
    <source>
        <strain evidence="2">cv. PW_Plant_1</strain>
    </source>
</reference>
<comment type="caution">
    <text evidence="1">The sequence shown here is derived from an EMBL/GenBank/DDBJ whole genome shotgun (WGS) entry which is preliminary data.</text>
</comment>
<dbReference type="EMBL" id="CM055097">
    <property type="protein sequence ID" value="KAJ7552978.1"/>
    <property type="molecule type" value="Genomic_DNA"/>
</dbReference>
<gene>
    <name evidence="1" type="ORF">O6H91_06G079400</name>
</gene>
<accession>A0ACC2DFF9</accession>
<dbReference type="Proteomes" id="UP001162992">
    <property type="component" value="Chromosome 6"/>
</dbReference>
<evidence type="ECO:0000313" key="2">
    <source>
        <dbReference type="Proteomes" id="UP001162992"/>
    </source>
</evidence>